<dbReference type="Proteomes" id="UP000502823">
    <property type="component" value="Unassembled WGS sequence"/>
</dbReference>
<feature type="compositionally biased region" description="Basic and acidic residues" evidence="1">
    <location>
        <begin position="258"/>
        <end position="300"/>
    </location>
</feature>
<feature type="compositionally biased region" description="Polar residues" evidence="1">
    <location>
        <begin position="588"/>
        <end position="600"/>
    </location>
</feature>
<feature type="compositionally biased region" description="Low complexity" evidence="1">
    <location>
        <begin position="689"/>
        <end position="705"/>
    </location>
</feature>
<gene>
    <name evidence="2" type="ORF">Cfor_08060</name>
</gene>
<feature type="region of interest" description="Disordered" evidence="1">
    <location>
        <begin position="198"/>
        <end position="319"/>
    </location>
</feature>
<feature type="compositionally biased region" description="Polar residues" evidence="1">
    <location>
        <begin position="773"/>
        <end position="789"/>
    </location>
</feature>
<comment type="caution">
    <text evidence="2">The sequence shown here is derived from an EMBL/GenBank/DDBJ whole genome shotgun (WGS) entry which is preliminary data.</text>
</comment>
<feature type="region of interest" description="Disordered" evidence="1">
    <location>
        <begin position="395"/>
        <end position="540"/>
    </location>
</feature>
<feature type="compositionally biased region" description="Polar residues" evidence="1">
    <location>
        <begin position="871"/>
        <end position="885"/>
    </location>
</feature>
<protein>
    <submittedName>
        <fullName evidence="2">Uncharacterized protein</fullName>
    </submittedName>
</protein>
<dbReference type="EMBL" id="BLKM01004953">
    <property type="protein sequence ID" value="GFG32874.1"/>
    <property type="molecule type" value="Genomic_DNA"/>
</dbReference>
<evidence type="ECO:0000256" key="1">
    <source>
        <dbReference type="SAM" id="MobiDB-lite"/>
    </source>
</evidence>
<feature type="compositionally biased region" description="Polar residues" evidence="1">
    <location>
        <begin position="100"/>
        <end position="111"/>
    </location>
</feature>
<feature type="region of interest" description="Disordered" evidence="1">
    <location>
        <begin position="817"/>
        <end position="885"/>
    </location>
</feature>
<evidence type="ECO:0000313" key="3">
    <source>
        <dbReference type="Proteomes" id="UP000502823"/>
    </source>
</evidence>
<feature type="compositionally biased region" description="Polar residues" evidence="1">
    <location>
        <begin position="414"/>
        <end position="427"/>
    </location>
</feature>
<reference evidence="3" key="1">
    <citation type="submission" date="2020-01" db="EMBL/GenBank/DDBJ databases">
        <title>Draft genome sequence of the Termite Coptotermes fromosanus.</title>
        <authorList>
            <person name="Itakura S."/>
            <person name="Yosikawa Y."/>
            <person name="Umezawa K."/>
        </authorList>
    </citation>
    <scope>NUCLEOTIDE SEQUENCE [LARGE SCALE GENOMIC DNA]</scope>
</reference>
<feature type="region of interest" description="Disordered" evidence="1">
    <location>
        <begin position="981"/>
        <end position="1004"/>
    </location>
</feature>
<feature type="compositionally biased region" description="Basic and acidic residues" evidence="1">
    <location>
        <begin position="758"/>
        <end position="769"/>
    </location>
</feature>
<dbReference type="FunCoup" id="A0A6L2PKI9">
    <property type="interactions" value="7"/>
</dbReference>
<proteinExistence type="predicted"/>
<feature type="region of interest" description="Disordered" evidence="1">
    <location>
        <begin position="1252"/>
        <end position="1310"/>
    </location>
</feature>
<feature type="region of interest" description="Disordered" evidence="1">
    <location>
        <begin position="1155"/>
        <end position="1220"/>
    </location>
</feature>
<feature type="compositionally biased region" description="Basic and acidic residues" evidence="1">
    <location>
        <begin position="663"/>
        <end position="678"/>
    </location>
</feature>
<feature type="region of interest" description="Disordered" evidence="1">
    <location>
        <begin position="570"/>
        <end position="789"/>
    </location>
</feature>
<feature type="compositionally biased region" description="Basic and acidic residues" evidence="1">
    <location>
        <begin position="570"/>
        <end position="581"/>
    </location>
</feature>
<dbReference type="InParanoid" id="A0A6L2PKI9"/>
<feature type="compositionally biased region" description="Polar residues" evidence="1">
    <location>
        <begin position="1185"/>
        <end position="1215"/>
    </location>
</feature>
<feature type="compositionally biased region" description="Pro residues" evidence="1">
    <location>
        <begin position="603"/>
        <end position="616"/>
    </location>
</feature>
<feature type="compositionally biased region" description="Basic and acidic residues" evidence="1">
    <location>
        <begin position="1039"/>
        <end position="1064"/>
    </location>
</feature>
<sequence length="1310" mass="145746">MVGYMVANSHRSVLLQHRTTGDDPPGPDWVAIPGPGGLVKEVKERKVKSREEREERIETEDVQHLGDLTDEAYQTAVQNQQDVRQAILSASPQHDETKDVVTSTPKVVHQSSRSHKVVDTEDTEELCQLEKDGRLVTETRRTTEHEEIRNKEEPDDETRGHSEEEETQRESSHRFAKTKDQDLVEYIADGVKIGEEMRYVAENTEGERHGDPADMADHQEWDSLSARIRRMRRQGTRSHHTKGIRSTGDPLGAGSLAMDRKDALTKKPLDFDQEEETRKAETSKWLEHHFGSDSRSSKDSLDEDDLPSGHPGGSTSYINVTMKSRPITSNRTVPTQVVTPVSSTSPSAYTATANTSYKVFVSSPDTARANGFFQGVTEWSERFNDVKEGKTIKSVNPQRPDRVQVLPSGPNHMFNRSTTTEISSPHDNNNHLDRLSSHPVTGQISDRSAPYQSSSEHSANRTTAHESSNFLKMESKASSQCKQNNGRRSPYYRQTSDRSSPYHSYNTSTQPEVTRESANRYSSMERAPSPHLQNTAPRTEYVYSETRTTACHDDDDRRQSPQLPYRRCHTVSEEEQHDTDHGHKHNQGTESPPAQHVNRTSPCPSPSPSPSPPLDQPPGTRVTPPLNKKLYQRTRFAADIPPPPTRQRAKSPGQSATSIIGESFRKLVDKFRSSSSERKNKRRTKRLSRSPSPHQHSSSTYQQYHVIDSNIPSVVGPDKSSRVGRRGGESPTEAEPGTGEAEGGESQPVAPPRAVRAGRGETERRERSAKPGKQTNSQQAGSMNYHRTGTSPVVQRFYLGEDPFGGSIYGREREYDGVTPVKSSKRQHRQNGHRRGSHPGEEEDMNRTHVSSNTLGRLSKSTSRLAGGRSYSPSGEPSLSWSTQTLPRKLYDERVKSQTHIQRNGTLNNSHQWESSHLNQINKSHQRHSNSMINVSIINNVTPPTSSIGVSKPLNNGVGISTSTGPAKPARTYRSNLARSKSFNVHVGGSGSTESSPQLHRSRVQDVSNIYKSNPHLHRLNESPPPLKSPGILASISRSQRDLSERANLDRDNNDFRRNQETHRFSKSTSNLISNGYVNNSTSTQEAKKKLFLKGLMDRAPELYKTLHGDEDPDIKPLSPSPGRHLHNRTLLKNGISNNISSNRNLDYSNSFHARSTNATPENDAIRGGRALSSPYRPPVVNGTDRVTSPKPSFTSTLTHTPSFRNTNNGTTTSIVRRGSIGSDDYSETVRITSKSDDPIRPSVTNTVQSYSKKTIPTKGGLSTETIESSETKTVTKSRQRGGDSSHHRNPYSMRNGGGGVVIEVRAPRK</sequence>
<feature type="region of interest" description="Disordered" evidence="1">
    <location>
        <begin position="17"/>
        <end position="36"/>
    </location>
</feature>
<feature type="compositionally biased region" description="Polar residues" evidence="1">
    <location>
        <begin position="438"/>
        <end position="512"/>
    </location>
</feature>
<feature type="compositionally biased region" description="Basic residues" evidence="1">
    <location>
        <begin position="227"/>
        <end position="243"/>
    </location>
</feature>
<feature type="compositionally biased region" description="Polar residues" evidence="1">
    <location>
        <begin position="848"/>
        <end position="864"/>
    </location>
</feature>
<accession>A0A6L2PKI9</accession>
<feature type="compositionally biased region" description="Low complexity" evidence="1">
    <location>
        <begin position="1263"/>
        <end position="1277"/>
    </location>
</feature>
<dbReference type="OrthoDB" id="6605262at2759"/>
<feature type="compositionally biased region" description="Polar residues" evidence="1">
    <location>
        <begin position="992"/>
        <end position="1004"/>
    </location>
</feature>
<feature type="region of interest" description="Disordered" evidence="1">
    <location>
        <begin position="1037"/>
        <end position="1064"/>
    </location>
</feature>
<feature type="compositionally biased region" description="Basic and acidic residues" evidence="1">
    <location>
        <begin position="128"/>
        <end position="182"/>
    </location>
</feature>
<name>A0A6L2PKI9_COPFO</name>
<keyword evidence="3" id="KW-1185">Reference proteome</keyword>
<evidence type="ECO:0000313" key="2">
    <source>
        <dbReference type="EMBL" id="GFG32874.1"/>
    </source>
</evidence>
<feature type="compositionally biased region" description="Basic and acidic residues" evidence="1">
    <location>
        <begin position="198"/>
        <end position="221"/>
    </location>
</feature>
<organism evidence="2 3">
    <name type="scientific">Coptotermes formosanus</name>
    <name type="common">Formosan subterranean termite</name>
    <dbReference type="NCBI Taxonomy" id="36987"/>
    <lineage>
        <taxon>Eukaryota</taxon>
        <taxon>Metazoa</taxon>
        <taxon>Ecdysozoa</taxon>
        <taxon>Arthropoda</taxon>
        <taxon>Hexapoda</taxon>
        <taxon>Insecta</taxon>
        <taxon>Pterygota</taxon>
        <taxon>Neoptera</taxon>
        <taxon>Polyneoptera</taxon>
        <taxon>Dictyoptera</taxon>
        <taxon>Blattodea</taxon>
        <taxon>Blattoidea</taxon>
        <taxon>Termitoidae</taxon>
        <taxon>Rhinotermitidae</taxon>
        <taxon>Coptotermes</taxon>
    </lineage>
</organism>
<feature type="compositionally biased region" description="Basic residues" evidence="1">
    <location>
        <begin position="823"/>
        <end position="837"/>
    </location>
</feature>
<feature type="region of interest" description="Disordered" evidence="1">
    <location>
        <begin position="90"/>
        <end position="183"/>
    </location>
</feature>
<feature type="compositionally biased region" description="Basic residues" evidence="1">
    <location>
        <begin position="679"/>
        <end position="688"/>
    </location>
</feature>